<reference evidence="8" key="1">
    <citation type="submission" date="2022-07" db="EMBL/GenBank/DDBJ databases">
        <title>Draft genome sequence of Zalerion maritima ATCC 34329, a (micro)plastics degrading marine fungus.</title>
        <authorList>
            <person name="Paco A."/>
            <person name="Goncalves M.F.M."/>
            <person name="Rocha-Santos T.A.P."/>
            <person name="Alves A."/>
        </authorList>
    </citation>
    <scope>NUCLEOTIDE SEQUENCE</scope>
    <source>
        <strain evidence="8">ATCC 34329</strain>
    </source>
</reference>
<evidence type="ECO:0000313" key="9">
    <source>
        <dbReference type="Proteomes" id="UP001201980"/>
    </source>
</evidence>
<feature type="compositionally biased region" description="Basic and acidic residues" evidence="6">
    <location>
        <begin position="120"/>
        <end position="129"/>
    </location>
</feature>
<evidence type="ECO:0000256" key="7">
    <source>
        <dbReference type="SAM" id="Phobius"/>
    </source>
</evidence>
<evidence type="ECO:0000256" key="4">
    <source>
        <dbReference type="ARBA" id="ARBA00022989"/>
    </source>
</evidence>
<dbReference type="InterPro" id="IPR036259">
    <property type="entry name" value="MFS_trans_sf"/>
</dbReference>
<feature type="transmembrane region" description="Helical" evidence="7">
    <location>
        <begin position="464"/>
        <end position="482"/>
    </location>
</feature>
<feature type="compositionally biased region" description="Acidic residues" evidence="6">
    <location>
        <begin position="101"/>
        <end position="111"/>
    </location>
</feature>
<feature type="transmembrane region" description="Helical" evidence="7">
    <location>
        <begin position="489"/>
        <end position="507"/>
    </location>
</feature>
<protein>
    <submittedName>
        <fullName evidence="8">MFS general substrate transporter</fullName>
    </submittedName>
</protein>
<feature type="compositionally biased region" description="Basic and acidic residues" evidence="6">
    <location>
        <begin position="55"/>
        <end position="77"/>
    </location>
</feature>
<dbReference type="PANTHER" id="PTHR43791:SF27">
    <property type="entry name" value="TRANSPORTER, PUTATIVE (AFU_ORTHOLOGUE AFUA_2G15730)-RELATED"/>
    <property type="match status" value="1"/>
</dbReference>
<keyword evidence="2" id="KW-0813">Transport</keyword>
<evidence type="ECO:0000256" key="6">
    <source>
        <dbReference type="SAM" id="MobiDB-lite"/>
    </source>
</evidence>
<feature type="transmembrane region" description="Helical" evidence="7">
    <location>
        <begin position="168"/>
        <end position="187"/>
    </location>
</feature>
<keyword evidence="9" id="KW-1185">Reference proteome</keyword>
<proteinExistence type="predicted"/>
<evidence type="ECO:0000256" key="2">
    <source>
        <dbReference type="ARBA" id="ARBA00022448"/>
    </source>
</evidence>
<gene>
    <name evidence="8" type="ORF">MKZ38_007995</name>
</gene>
<dbReference type="Pfam" id="PF07690">
    <property type="entry name" value="MFS_1"/>
    <property type="match status" value="1"/>
</dbReference>
<feature type="transmembrane region" description="Helical" evidence="7">
    <location>
        <begin position="578"/>
        <end position="600"/>
    </location>
</feature>
<feature type="region of interest" description="Disordered" evidence="6">
    <location>
        <begin position="1"/>
        <end position="151"/>
    </location>
</feature>
<keyword evidence="3 7" id="KW-0812">Transmembrane</keyword>
<evidence type="ECO:0000313" key="8">
    <source>
        <dbReference type="EMBL" id="KAJ2904464.1"/>
    </source>
</evidence>
<feature type="transmembrane region" description="Helical" evidence="7">
    <location>
        <begin position="550"/>
        <end position="572"/>
    </location>
</feature>
<evidence type="ECO:0000256" key="1">
    <source>
        <dbReference type="ARBA" id="ARBA00004141"/>
    </source>
</evidence>
<dbReference type="Proteomes" id="UP001201980">
    <property type="component" value="Unassembled WGS sequence"/>
</dbReference>
<evidence type="ECO:0000256" key="3">
    <source>
        <dbReference type="ARBA" id="ARBA00022692"/>
    </source>
</evidence>
<dbReference type="PANTHER" id="PTHR43791">
    <property type="entry name" value="PERMEASE-RELATED"/>
    <property type="match status" value="1"/>
</dbReference>
<dbReference type="EMBL" id="JAKWBI020000053">
    <property type="protein sequence ID" value="KAJ2904464.1"/>
    <property type="molecule type" value="Genomic_DNA"/>
</dbReference>
<feature type="transmembrane region" description="Helical" evidence="7">
    <location>
        <begin position="298"/>
        <end position="321"/>
    </location>
</feature>
<comment type="subcellular location">
    <subcellularLocation>
        <location evidence="1">Membrane</location>
        <topology evidence="1">Multi-pass membrane protein</topology>
    </subcellularLocation>
</comment>
<comment type="caution">
    <text evidence="8">The sequence shown here is derived from an EMBL/GenBank/DDBJ whole genome shotgun (WGS) entry which is preliminary data.</text>
</comment>
<keyword evidence="4 7" id="KW-1133">Transmembrane helix</keyword>
<feature type="transmembrane region" description="Helical" evidence="7">
    <location>
        <begin position="236"/>
        <end position="255"/>
    </location>
</feature>
<dbReference type="FunFam" id="1.20.1250.20:FF:000018">
    <property type="entry name" value="MFS transporter permease"/>
    <property type="match status" value="1"/>
</dbReference>
<dbReference type="FunFam" id="1.20.1250.20:FF:000013">
    <property type="entry name" value="MFS general substrate transporter"/>
    <property type="match status" value="1"/>
</dbReference>
<feature type="transmembrane region" description="Helical" evidence="7">
    <location>
        <begin position="207"/>
        <end position="229"/>
    </location>
</feature>
<feature type="transmembrane region" description="Helical" evidence="7">
    <location>
        <begin position="424"/>
        <end position="444"/>
    </location>
</feature>
<evidence type="ECO:0000256" key="5">
    <source>
        <dbReference type="ARBA" id="ARBA00023136"/>
    </source>
</evidence>
<dbReference type="Gene3D" id="1.20.1250.20">
    <property type="entry name" value="MFS general substrate transporter like domains"/>
    <property type="match status" value="2"/>
</dbReference>
<accession>A0AAD5WWB1</accession>
<dbReference type="InterPro" id="IPR011701">
    <property type="entry name" value="MFS"/>
</dbReference>
<dbReference type="SUPFAM" id="SSF103473">
    <property type="entry name" value="MFS general substrate transporter"/>
    <property type="match status" value="1"/>
</dbReference>
<feature type="transmembrane region" description="Helical" evidence="7">
    <location>
        <begin position="519"/>
        <end position="538"/>
    </location>
</feature>
<feature type="transmembrane region" description="Helical" evidence="7">
    <location>
        <begin position="261"/>
        <end position="286"/>
    </location>
</feature>
<organism evidence="8 9">
    <name type="scientific">Zalerion maritima</name>
    <dbReference type="NCBI Taxonomy" id="339359"/>
    <lineage>
        <taxon>Eukaryota</taxon>
        <taxon>Fungi</taxon>
        <taxon>Dikarya</taxon>
        <taxon>Ascomycota</taxon>
        <taxon>Pezizomycotina</taxon>
        <taxon>Sordariomycetes</taxon>
        <taxon>Lulworthiomycetidae</taxon>
        <taxon>Lulworthiales</taxon>
        <taxon>Lulworthiaceae</taxon>
        <taxon>Zalerion</taxon>
    </lineage>
</organism>
<feature type="compositionally biased region" description="Low complexity" evidence="6">
    <location>
        <begin position="1"/>
        <end position="20"/>
    </location>
</feature>
<keyword evidence="5 7" id="KW-0472">Membrane</keyword>
<sequence length="663" mass="71223">MSSSGQDGPTPPSSSTSQVSTHHRPPPHAQPPETMVEMKRRISATTSTNSNGESGSDRESDSSDLGLDTHELGHSGRDGIPLGEVTASTTTTTTTRLPIQDVEDEDEDDDDHSLISSRDSTAREARHGNENASGRLLDVRQTPTPRRRARKYARDEEDSVVRKFDRKLVLFLAALYLVSFLDRSNIGNARIAGMEDDLQTDPPKKDWYEWALSAFYISYIAFEWMSILWRIVPAHVYVFAIVMAWGLAASLQSITTSYPQLVFFRAVLGAGEAAFAGVPFYLSFFFKREELAYRTAMFISAAPLATSVASSVAWLILRVAGGGGNDAGVITPWRLLFLIEGMPSVVLAVVAWHKIPDTPEKASFLTPRERQVAKWRLKDEKKMLAAAPRGSPALDTAGANAAEKSRTKSKALAGLAALRDPGPWLTAAMLFLANMAYSSLPVFLPTVLTDMGYSPLEAQGMAAPPYLASFLSVLAVSGFSDASRSRSPYIVSSAMASSLGYLLLATSERLGFGDSVRYAAVYPAAMGFFNVVTLTIAWNINNGRGTAERGVGFVLLQVVGQCGPLVGTRLYPKEEKPYYTKGMATCCFAMFGAAVLAWGLRMWLSRVNAGLDLEEGTGDMEEGRGLVASAAGAGAGAGAGAESGGGGLGVVVAGREGRFRFML</sequence>
<feature type="transmembrane region" description="Helical" evidence="7">
    <location>
        <begin position="333"/>
        <end position="352"/>
    </location>
</feature>
<dbReference type="GO" id="GO:0016020">
    <property type="term" value="C:membrane"/>
    <property type="evidence" value="ECO:0007669"/>
    <property type="project" value="UniProtKB-SubCell"/>
</dbReference>
<dbReference type="AlphaFoldDB" id="A0AAD5WWB1"/>
<feature type="compositionally biased region" description="Low complexity" evidence="6">
    <location>
        <begin position="43"/>
        <end position="54"/>
    </location>
</feature>
<dbReference type="GO" id="GO:0022857">
    <property type="term" value="F:transmembrane transporter activity"/>
    <property type="evidence" value="ECO:0007669"/>
    <property type="project" value="InterPro"/>
</dbReference>
<name>A0AAD5WWB1_9PEZI</name>